<dbReference type="AlphaFoldDB" id="A0A2K1PYH6"/>
<proteinExistence type="predicted"/>
<gene>
    <name evidence="1" type="ORF">Lysil_2005</name>
</gene>
<organism evidence="1 2">
    <name type="scientific">Solilutibacter silvestris</name>
    <dbReference type="NCBI Taxonomy" id="1645665"/>
    <lineage>
        <taxon>Bacteria</taxon>
        <taxon>Pseudomonadati</taxon>
        <taxon>Pseudomonadota</taxon>
        <taxon>Gammaproteobacteria</taxon>
        <taxon>Lysobacterales</taxon>
        <taxon>Lysobacteraceae</taxon>
        <taxon>Solilutibacter</taxon>
    </lineage>
</organism>
<dbReference type="RefSeq" id="WP_103075488.1">
    <property type="nucleotide sequence ID" value="NZ_NPZB01000002.1"/>
</dbReference>
<comment type="caution">
    <text evidence="1">The sequence shown here is derived from an EMBL/GenBank/DDBJ whole genome shotgun (WGS) entry which is preliminary data.</text>
</comment>
<accession>A0A2K1PYH6</accession>
<name>A0A2K1PYH6_9GAMM</name>
<reference evidence="1 2" key="1">
    <citation type="submission" date="2017-08" db="EMBL/GenBank/DDBJ databases">
        <title>Lysobacter sylvestris genome.</title>
        <authorList>
            <person name="Zhang D.-C."/>
            <person name="Albuquerque L."/>
            <person name="Franca L."/>
            <person name="Froufe H.J.C."/>
            <person name="Barroso C."/>
            <person name="Egas C."/>
            <person name="Da Costa M."/>
            <person name="Margesin R."/>
        </authorList>
    </citation>
    <scope>NUCLEOTIDE SEQUENCE [LARGE SCALE GENOMIC DNA]</scope>
    <source>
        <strain evidence="1 2">AM20-91</strain>
    </source>
</reference>
<protein>
    <submittedName>
        <fullName evidence="1">Uncharacterized protein</fullName>
    </submittedName>
</protein>
<dbReference type="EMBL" id="NPZB01000002">
    <property type="protein sequence ID" value="PNS07829.1"/>
    <property type="molecule type" value="Genomic_DNA"/>
</dbReference>
<sequence length="116" mass="13385">MSLNTNQTRVYSLKLAGDEDPILRVALPKDTPRNYRAPLMLLRWYQDLQVELEMCFPGEPSVYDHLKKSLLVMLRVVRHEVHGWAPESVHEEVCRNDLLGRLDGVLGRDESAEEQS</sequence>
<dbReference type="Proteomes" id="UP000236220">
    <property type="component" value="Unassembled WGS sequence"/>
</dbReference>
<evidence type="ECO:0000313" key="2">
    <source>
        <dbReference type="Proteomes" id="UP000236220"/>
    </source>
</evidence>
<keyword evidence="2" id="KW-1185">Reference proteome</keyword>
<evidence type="ECO:0000313" key="1">
    <source>
        <dbReference type="EMBL" id="PNS07829.1"/>
    </source>
</evidence>